<accession>A0A2P2KP64</accession>
<sequence length="29" mass="3277">MQKVGQAVETIMTYLGLSMHFTPKISCYV</sequence>
<reference evidence="1" key="1">
    <citation type="submission" date="2018-02" db="EMBL/GenBank/DDBJ databases">
        <title>Rhizophora mucronata_Transcriptome.</title>
        <authorList>
            <person name="Meera S.P."/>
            <person name="Sreeshan A."/>
            <person name="Augustine A."/>
        </authorList>
    </citation>
    <scope>NUCLEOTIDE SEQUENCE</scope>
    <source>
        <tissue evidence="1">Leaf</tissue>
    </source>
</reference>
<dbReference type="AlphaFoldDB" id="A0A2P2KP64"/>
<proteinExistence type="predicted"/>
<dbReference type="EMBL" id="GGEC01026993">
    <property type="protein sequence ID" value="MBX07477.1"/>
    <property type="molecule type" value="Transcribed_RNA"/>
</dbReference>
<organism evidence="1">
    <name type="scientific">Rhizophora mucronata</name>
    <name type="common">Asiatic mangrove</name>
    <dbReference type="NCBI Taxonomy" id="61149"/>
    <lineage>
        <taxon>Eukaryota</taxon>
        <taxon>Viridiplantae</taxon>
        <taxon>Streptophyta</taxon>
        <taxon>Embryophyta</taxon>
        <taxon>Tracheophyta</taxon>
        <taxon>Spermatophyta</taxon>
        <taxon>Magnoliopsida</taxon>
        <taxon>eudicotyledons</taxon>
        <taxon>Gunneridae</taxon>
        <taxon>Pentapetalae</taxon>
        <taxon>rosids</taxon>
        <taxon>fabids</taxon>
        <taxon>Malpighiales</taxon>
        <taxon>Rhizophoraceae</taxon>
        <taxon>Rhizophora</taxon>
    </lineage>
</organism>
<name>A0A2P2KP64_RHIMU</name>
<evidence type="ECO:0000313" key="1">
    <source>
        <dbReference type="EMBL" id="MBX07477.1"/>
    </source>
</evidence>
<protein>
    <submittedName>
        <fullName evidence="1">Uncharacterized protein</fullName>
    </submittedName>
</protein>